<gene>
    <name evidence="5" type="ORF">DPMN_040442</name>
</gene>
<organism evidence="5 6">
    <name type="scientific">Dreissena polymorpha</name>
    <name type="common">Zebra mussel</name>
    <name type="synonym">Mytilus polymorpha</name>
    <dbReference type="NCBI Taxonomy" id="45954"/>
    <lineage>
        <taxon>Eukaryota</taxon>
        <taxon>Metazoa</taxon>
        <taxon>Spiralia</taxon>
        <taxon>Lophotrochozoa</taxon>
        <taxon>Mollusca</taxon>
        <taxon>Bivalvia</taxon>
        <taxon>Autobranchia</taxon>
        <taxon>Heteroconchia</taxon>
        <taxon>Euheterodonta</taxon>
        <taxon>Imparidentia</taxon>
        <taxon>Neoheterodontei</taxon>
        <taxon>Myida</taxon>
        <taxon>Dreissenoidea</taxon>
        <taxon>Dreissenidae</taxon>
        <taxon>Dreissena</taxon>
    </lineage>
</organism>
<keyword evidence="2 3" id="KW-0040">ANK repeat</keyword>
<feature type="region of interest" description="Disordered" evidence="4">
    <location>
        <begin position="421"/>
        <end position="441"/>
    </location>
</feature>
<reference evidence="5" key="1">
    <citation type="journal article" date="2019" name="bioRxiv">
        <title>The Genome of the Zebra Mussel, Dreissena polymorpha: A Resource for Invasive Species Research.</title>
        <authorList>
            <person name="McCartney M.A."/>
            <person name="Auch B."/>
            <person name="Kono T."/>
            <person name="Mallez S."/>
            <person name="Zhang Y."/>
            <person name="Obille A."/>
            <person name="Becker A."/>
            <person name="Abrahante J.E."/>
            <person name="Garbe J."/>
            <person name="Badalamenti J.P."/>
            <person name="Herman A."/>
            <person name="Mangelson H."/>
            <person name="Liachko I."/>
            <person name="Sullivan S."/>
            <person name="Sone E.D."/>
            <person name="Koren S."/>
            <person name="Silverstein K.A.T."/>
            <person name="Beckman K.B."/>
            <person name="Gohl D.M."/>
        </authorList>
    </citation>
    <scope>NUCLEOTIDE SEQUENCE</scope>
    <source>
        <strain evidence="5">Duluth1</strain>
        <tissue evidence="5">Whole animal</tissue>
    </source>
</reference>
<keyword evidence="1" id="KW-0677">Repeat</keyword>
<dbReference type="EMBL" id="JAIWYP010000011">
    <property type="protein sequence ID" value="KAH3734003.1"/>
    <property type="molecule type" value="Genomic_DNA"/>
</dbReference>
<dbReference type="Gene3D" id="1.25.40.20">
    <property type="entry name" value="Ankyrin repeat-containing domain"/>
    <property type="match status" value="1"/>
</dbReference>
<comment type="caution">
    <text evidence="5">The sequence shown here is derived from an EMBL/GenBank/DDBJ whole genome shotgun (WGS) entry which is preliminary data.</text>
</comment>
<evidence type="ECO:0000313" key="6">
    <source>
        <dbReference type="Proteomes" id="UP000828390"/>
    </source>
</evidence>
<dbReference type="SMART" id="SM00248">
    <property type="entry name" value="ANK"/>
    <property type="match status" value="2"/>
</dbReference>
<dbReference type="InterPro" id="IPR036770">
    <property type="entry name" value="Ankyrin_rpt-contain_sf"/>
</dbReference>
<accession>A0A9D4HVA4</accession>
<feature type="repeat" description="ANK" evidence="3">
    <location>
        <begin position="69"/>
        <end position="101"/>
    </location>
</feature>
<dbReference type="Pfam" id="PF12796">
    <property type="entry name" value="Ank_2"/>
    <property type="match status" value="1"/>
</dbReference>
<evidence type="ECO:0000256" key="3">
    <source>
        <dbReference type="PROSITE-ProRule" id="PRU00023"/>
    </source>
</evidence>
<dbReference type="PROSITE" id="PS50297">
    <property type="entry name" value="ANK_REP_REGION"/>
    <property type="match status" value="1"/>
</dbReference>
<evidence type="ECO:0000313" key="5">
    <source>
        <dbReference type="EMBL" id="KAH3734003.1"/>
    </source>
</evidence>
<dbReference type="PROSITE" id="PS50088">
    <property type="entry name" value="ANK_REPEAT"/>
    <property type="match status" value="1"/>
</dbReference>
<dbReference type="SUPFAM" id="SSF48403">
    <property type="entry name" value="Ankyrin repeat"/>
    <property type="match status" value="1"/>
</dbReference>
<sequence>MANTEIIEKITTAIMSHKMTNVDDVLNEHADFDLGIYGNGHHLLHIAVGYKEICLKLLELGLNVNEKENGYSSLHLAAKDDLLETTMLLLIYGADINLKSDDSKMTALELAHENSSHSVQTFLLFAGAELIKGLLEEDDEEKHRVILKGIEDKKVSVGAEVFKPQAGSSYQSVRSIKGQTSIQICDVEKQFLLVIREMETDYENSSISIELIDEPDGAHIVSRVYQYKVDRTVTCTIKVPLVGSPNSGNDKYYEYFVQSTTGMDNVQKGNVNIVGSEAVITGMTLHAHGRTSIVAFAVLARTKEETFTINAGSGRIQSVVEQLFSVDVSESRADGTTLALKVEKAVLPKQSKPKDADVSGSDEYIIDSDGVTDCSDFCSFTTSRGSLNEGSDSCDDWIGSVSVQLPAPTRPDGSETAVVRCKRGDNPNSAASWTRVDTESRPGNTNAVNVKNGLEGWYIVVIIKKFTGLVRQTVRDMYYFCVGDKKRFVMYTMIRPNTPIDVLVVVCLEKEQDTSIRKILKQHSDYRQSDYGFTSPCDLNTKKPYILVLKSYQGCKVVGPTKAPFKYQKDVEKFQIFRVEVKSNVTPAANVFCVNEDKIEHDLETISKFQQPIDFSADSPRPIPPDCFLSDNFLTKQEVTDQIEDKWFEVGLYFRIPICTLIGFRQVKGRNRRVLQKWRNDTIDDIGQCLDRAMTACKVICLPDLRQSLLEEVISWIDKDEKVKAWAKKYKIVRINRSQISHDFKQLDNLPVCPFSDAFLYSLHTCLPIDDSIFLQLGLNQHELDETTGHWSEPARRCYLLHKVRNKYDGKSKSSDFLKIIANELKNRNDNMFKMELEKCIHTWSKTGCPRTCSSCSDDAVAELKKIFKC</sequence>
<dbReference type="PANTHER" id="PTHR24180:SF45">
    <property type="entry name" value="POLY [ADP-RIBOSE] POLYMERASE TANKYRASE"/>
    <property type="match status" value="1"/>
</dbReference>
<dbReference type="Proteomes" id="UP000828390">
    <property type="component" value="Unassembled WGS sequence"/>
</dbReference>
<proteinExistence type="predicted"/>
<evidence type="ECO:0000256" key="1">
    <source>
        <dbReference type="ARBA" id="ARBA00022737"/>
    </source>
</evidence>
<protein>
    <submittedName>
        <fullName evidence="5">Uncharacterized protein</fullName>
    </submittedName>
</protein>
<evidence type="ECO:0000256" key="4">
    <source>
        <dbReference type="SAM" id="MobiDB-lite"/>
    </source>
</evidence>
<name>A0A9D4HVA4_DREPO</name>
<evidence type="ECO:0000256" key="2">
    <source>
        <dbReference type="ARBA" id="ARBA00023043"/>
    </source>
</evidence>
<dbReference type="OrthoDB" id="539213at2759"/>
<dbReference type="PANTHER" id="PTHR24180">
    <property type="entry name" value="CYCLIN-DEPENDENT KINASE INHIBITOR 2C-RELATED"/>
    <property type="match status" value="1"/>
</dbReference>
<dbReference type="InterPro" id="IPR051637">
    <property type="entry name" value="Ank_repeat_dom-contain_49"/>
</dbReference>
<dbReference type="AlphaFoldDB" id="A0A9D4HVA4"/>
<reference evidence="5" key="2">
    <citation type="submission" date="2020-11" db="EMBL/GenBank/DDBJ databases">
        <authorList>
            <person name="McCartney M.A."/>
            <person name="Auch B."/>
            <person name="Kono T."/>
            <person name="Mallez S."/>
            <person name="Becker A."/>
            <person name="Gohl D.M."/>
            <person name="Silverstein K.A.T."/>
            <person name="Koren S."/>
            <person name="Bechman K.B."/>
            <person name="Herman A."/>
            <person name="Abrahante J.E."/>
            <person name="Garbe J."/>
        </authorList>
    </citation>
    <scope>NUCLEOTIDE SEQUENCE</scope>
    <source>
        <strain evidence="5">Duluth1</strain>
        <tissue evidence="5">Whole animal</tissue>
    </source>
</reference>
<keyword evidence="6" id="KW-1185">Reference proteome</keyword>
<dbReference type="InterPro" id="IPR002110">
    <property type="entry name" value="Ankyrin_rpt"/>
</dbReference>